<keyword evidence="1 2" id="KW-0728">SH3 domain</keyword>
<dbReference type="EMBL" id="DS989823">
    <property type="protein sequence ID" value="EFQ99750.1"/>
    <property type="molecule type" value="Genomic_DNA"/>
</dbReference>
<name>E4UNZ7_ARTGP</name>
<feature type="region of interest" description="Disordered" evidence="3">
    <location>
        <begin position="434"/>
        <end position="527"/>
    </location>
</feature>
<feature type="domain" description="SH3" evidence="4">
    <location>
        <begin position="314"/>
        <end position="375"/>
    </location>
</feature>
<evidence type="ECO:0000256" key="1">
    <source>
        <dbReference type="ARBA" id="ARBA00022443"/>
    </source>
</evidence>
<evidence type="ECO:0000313" key="5">
    <source>
        <dbReference type="EMBL" id="EFQ99750.1"/>
    </source>
</evidence>
<dbReference type="PROSITE" id="PS50002">
    <property type="entry name" value="SH3"/>
    <property type="match status" value="1"/>
</dbReference>
<reference evidence="6" key="1">
    <citation type="journal article" date="2012" name="MBio">
        <title>Comparative genome analysis of Trichophyton rubrum and related dermatophytes reveals candidate genes involved in infection.</title>
        <authorList>
            <person name="Martinez D.A."/>
            <person name="Oliver B.G."/>
            <person name="Graeser Y."/>
            <person name="Goldberg J.M."/>
            <person name="Li W."/>
            <person name="Martinez-Rossi N.M."/>
            <person name="Monod M."/>
            <person name="Shelest E."/>
            <person name="Barton R.C."/>
            <person name="Birch E."/>
            <person name="Brakhage A.A."/>
            <person name="Chen Z."/>
            <person name="Gurr S.J."/>
            <person name="Heiman D."/>
            <person name="Heitman J."/>
            <person name="Kosti I."/>
            <person name="Rossi A."/>
            <person name="Saif S."/>
            <person name="Samalova M."/>
            <person name="Saunders C.W."/>
            <person name="Shea T."/>
            <person name="Summerbell R.C."/>
            <person name="Xu J."/>
            <person name="Young S."/>
            <person name="Zeng Q."/>
            <person name="Birren B.W."/>
            <person name="Cuomo C.A."/>
            <person name="White T.C."/>
        </authorList>
    </citation>
    <scope>NUCLEOTIDE SEQUENCE [LARGE SCALE GENOMIC DNA]</scope>
    <source>
        <strain evidence="6">ATCC MYA-4604 / CBS 118893</strain>
    </source>
</reference>
<evidence type="ECO:0000256" key="3">
    <source>
        <dbReference type="SAM" id="MobiDB-lite"/>
    </source>
</evidence>
<protein>
    <submittedName>
        <fullName evidence="5">SH3 domain-containing protein</fullName>
    </submittedName>
</protein>
<dbReference type="InterPro" id="IPR050384">
    <property type="entry name" value="Endophilin_SH3RF"/>
</dbReference>
<dbReference type="RefSeq" id="XP_003175233.1">
    <property type="nucleotide sequence ID" value="XM_003175185.1"/>
</dbReference>
<feature type="compositionally biased region" description="Basic and acidic residues" evidence="3">
    <location>
        <begin position="452"/>
        <end position="464"/>
    </location>
</feature>
<proteinExistence type="predicted"/>
<feature type="region of interest" description="Disordered" evidence="3">
    <location>
        <begin position="91"/>
        <end position="236"/>
    </location>
</feature>
<dbReference type="InParanoid" id="E4UNZ7"/>
<evidence type="ECO:0000259" key="4">
    <source>
        <dbReference type="PROSITE" id="PS50002"/>
    </source>
</evidence>
<feature type="region of interest" description="Disordered" evidence="3">
    <location>
        <begin position="1"/>
        <end position="72"/>
    </location>
</feature>
<dbReference type="HOGENOM" id="CLU_024803_1_0_1"/>
<evidence type="ECO:0000256" key="2">
    <source>
        <dbReference type="PROSITE-ProRule" id="PRU00192"/>
    </source>
</evidence>
<feature type="compositionally biased region" description="Polar residues" evidence="3">
    <location>
        <begin position="438"/>
        <end position="451"/>
    </location>
</feature>
<feature type="compositionally biased region" description="Low complexity" evidence="3">
    <location>
        <begin position="17"/>
        <end position="33"/>
    </location>
</feature>
<dbReference type="Pfam" id="PF00018">
    <property type="entry name" value="SH3_1"/>
    <property type="match status" value="1"/>
</dbReference>
<dbReference type="Proteomes" id="UP000002669">
    <property type="component" value="Unassembled WGS sequence"/>
</dbReference>
<dbReference type="eggNOG" id="ENOG502RZ32">
    <property type="taxonomic scope" value="Eukaryota"/>
</dbReference>
<keyword evidence="6" id="KW-1185">Reference proteome</keyword>
<dbReference type="OrthoDB" id="19092at2759"/>
<accession>E4UNZ7</accession>
<organism evidence="6">
    <name type="scientific">Arthroderma gypseum (strain ATCC MYA-4604 / CBS 118893)</name>
    <name type="common">Microsporum gypseum</name>
    <dbReference type="NCBI Taxonomy" id="535722"/>
    <lineage>
        <taxon>Eukaryota</taxon>
        <taxon>Fungi</taxon>
        <taxon>Dikarya</taxon>
        <taxon>Ascomycota</taxon>
        <taxon>Pezizomycotina</taxon>
        <taxon>Eurotiomycetes</taxon>
        <taxon>Eurotiomycetidae</taxon>
        <taxon>Onygenales</taxon>
        <taxon>Arthrodermataceae</taxon>
        <taxon>Nannizzia</taxon>
    </lineage>
</organism>
<dbReference type="PANTHER" id="PTHR14167:SF116">
    <property type="entry name" value="CAP, ISOFORM AC"/>
    <property type="match status" value="1"/>
</dbReference>
<dbReference type="SMART" id="SM00326">
    <property type="entry name" value="SH3"/>
    <property type="match status" value="1"/>
</dbReference>
<dbReference type="AlphaFoldDB" id="E4UNZ7"/>
<dbReference type="InterPro" id="IPR001452">
    <property type="entry name" value="SH3_domain"/>
</dbReference>
<dbReference type="VEuPathDB" id="FungiDB:MGYG_02763"/>
<feature type="compositionally biased region" description="Polar residues" evidence="3">
    <location>
        <begin position="1"/>
        <end position="13"/>
    </location>
</feature>
<dbReference type="SUPFAM" id="SSF50044">
    <property type="entry name" value="SH3-domain"/>
    <property type="match status" value="1"/>
</dbReference>
<dbReference type="Gene3D" id="2.30.30.40">
    <property type="entry name" value="SH3 Domains"/>
    <property type="match status" value="1"/>
</dbReference>
<gene>
    <name evidence="5" type="ORF">MGYG_02763</name>
</gene>
<evidence type="ECO:0000313" key="6">
    <source>
        <dbReference type="Proteomes" id="UP000002669"/>
    </source>
</evidence>
<dbReference type="PANTHER" id="PTHR14167">
    <property type="entry name" value="SH3 DOMAIN-CONTAINING"/>
    <property type="match status" value="1"/>
</dbReference>
<dbReference type="OMA" id="RGYYMGT"/>
<dbReference type="GO" id="GO:0005737">
    <property type="term" value="C:cytoplasm"/>
    <property type="evidence" value="ECO:0007669"/>
    <property type="project" value="TreeGrafter"/>
</dbReference>
<feature type="compositionally biased region" description="Polar residues" evidence="3">
    <location>
        <begin position="34"/>
        <end position="72"/>
    </location>
</feature>
<dbReference type="GeneID" id="10030539"/>
<dbReference type="InterPro" id="IPR036028">
    <property type="entry name" value="SH3-like_dom_sf"/>
</dbReference>
<sequence>MATAAMASSQSPPQFDASAPSSISSRASLPPSATKRTSLQRPSSYPKNRLSVHSNKSNSQIRSRPTSATSNTFSVYQSSLPYALVRDFAYPPSHPLHYGAPPKDSGISTPVHESRRISDAPLSSLDATRAHWPAPNWDPGTMYSQQQLPPIAFGDGPPYSEDEDLHSPVVTTSRHRKYKSGHSSESRPGSRRRKGSGFGDPDNSVDSERGVLIGVNGDGSETYYVRDEDADEDGPGGEYVTYPAGDGRRAYHPGFGDQDGVGGAGLGNSAHNHGSYDRDFELASDDDISDDDAWHDPSRYSRDYQFTIVSPDEEMHGKAVALFDFTREHENELPLKEGQVILVSYRHGQGWLVAEDPRTGESGLVPEEFVRLVRDIEGGLNSLNGDLNMIDPNTTGSESEQTPVATTLPASQLNDAHISGTTDVDAQAHSPVEIDATDSGTQEMDTSTTQSKETEKDKAREKHPPVVSTFSTSSKDLNPYPSHLLSGHQHSRSMPPPIEHSEAQLARSSSGAAKRTKSVSKRASESA</sequence>